<sequence>MARNGFRTAQYGNVRIRKKGEFYQFFSVPYATAVYNRGRLRWNRVCNFSAVKIVVFLCDCEVSCRTLSRFLIEHVPTTRGTQKIRPKATLLRFHRSRLWFVQGNRVGTALRLVVKFSFLFYPNFAILRNPGAVSCHFDARIVISAFEKRLLQK</sequence>
<name>A0A4U5M0H5_STECR</name>
<evidence type="ECO:0000313" key="1">
    <source>
        <dbReference type="EMBL" id="TKR61733.1"/>
    </source>
</evidence>
<dbReference type="EMBL" id="AZBU02000011">
    <property type="protein sequence ID" value="TKR61733.1"/>
    <property type="molecule type" value="Genomic_DNA"/>
</dbReference>
<accession>A0A4U5M0H5</accession>
<proteinExistence type="predicted"/>
<keyword evidence="2" id="KW-1185">Reference proteome</keyword>
<comment type="caution">
    <text evidence="1">The sequence shown here is derived from an EMBL/GenBank/DDBJ whole genome shotgun (WGS) entry which is preliminary data.</text>
</comment>
<organism evidence="1 2">
    <name type="scientific">Steinernema carpocapsae</name>
    <name type="common">Entomopathogenic nematode</name>
    <dbReference type="NCBI Taxonomy" id="34508"/>
    <lineage>
        <taxon>Eukaryota</taxon>
        <taxon>Metazoa</taxon>
        <taxon>Ecdysozoa</taxon>
        <taxon>Nematoda</taxon>
        <taxon>Chromadorea</taxon>
        <taxon>Rhabditida</taxon>
        <taxon>Tylenchina</taxon>
        <taxon>Panagrolaimomorpha</taxon>
        <taxon>Strongyloidoidea</taxon>
        <taxon>Steinernematidae</taxon>
        <taxon>Steinernema</taxon>
    </lineage>
</organism>
<protein>
    <submittedName>
        <fullName evidence="1">Uncharacterized protein</fullName>
    </submittedName>
</protein>
<reference evidence="1 2" key="1">
    <citation type="journal article" date="2015" name="Genome Biol.">
        <title>Comparative genomics of Steinernema reveals deeply conserved gene regulatory networks.</title>
        <authorList>
            <person name="Dillman A.R."/>
            <person name="Macchietto M."/>
            <person name="Porter C.F."/>
            <person name="Rogers A."/>
            <person name="Williams B."/>
            <person name="Antoshechkin I."/>
            <person name="Lee M.M."/>
            <person name="Goodwin Z."/>
            <person name="Lu X."/>
            <person name="Lewis E.E."/>
            <person name="Goodrich-Blair H."/>
            <person name="Stock S.P."/>
            <person name="Adams B.J."/>
            <person name="Sternberg P.W."/>
            <person name="Mortazavi A."/>
        </authorList>
    </citation>
    <scope>NUCLEOTIDE SEQUENCE [LARGE SCALE GENOMIC DNA]</scope>
    <source>
        <strain evidence="1 2">ALL</strain>
    </source>
</reference>
<dbReference type="Proteomes" id="UP000298663">
    <property type="component" value="Unassembled WGS sequence"/>
</dbReference>
<gene>
    <name evidence="1" type="ORF">L596_028810</name>
</gene>
<reference evidence="1 2" key="2">
    <citation type="journal article" date="2019" name="G3 (Bethesda)">
        <title>Hybrid Assembly of the Genome of the Entomopathogenic Nematode Steinernema carpocapsae Identifies the X-Chromosome.</title>
        <authorList>
            <person name="Serra L."/>
            <person name="Macchietto M."/>
            <person name="Macias-Munoz A."/>
            <person name="McGill C.J."/>
            <person name="Rodriguez I.M."/>
            <person name="Rodriguez B."/>
            <person name="Murad R."/>
            <person name="Mortazavi A."/>
        </authorList>
    </citation>
    <scope>NUCLEOTIDE SEQUENCE [LARGE SCALE GENOMIC DNA]</scope>
    <source>
        <strain evidence="1 2">ALL</strain>
    </source>
</reference>
<dbReference type="AlphaFoldDB" id="A0A4U5M0H5"/>
<evidence type="ECO:0000313" key="2">
    <source>
        <dbReference type="Proteomes" id="UP000298663"/>
    </source>
</evidence>